<dbReference type="Proteomes" id="UP000823561">
    <property type="component" value="Chromosome 16"/>
</dbReference>
<organism evidence="2 3">
    <name type="scientific">Alosa alosa</name>
    <name type="common">allis shad</name>
    <dbReference type="NCBI Taxonomy" id="278164"/>
    <lineage>
        <taxon>Eukaryota</taxon>
        <taxon>Metazoa</taxon>
        <taxon>Chordata</taxon>
        <taxon>Craniata</taxon>
        <taxon>Vertebrata</taxon>
        <taxon>Euteleostomi</taxon>
        <taxon>Actinopterygii</taxon>
        <taxon>Neopterygii</taxon>
        <taxon>Teleostei</taxon>
        <taxon>Clupei</taxon>
        <taxon>Clupeiformes</taxon>
        <taxon>Clupeoidei</taxon>
        <taxon>Clupeidae</taxon>
        <taxon>Alosa</taxon>
    </lineage>
</organism>
<evidence type="ECO:0008006" key="4">
    <source>
        <dbReference type="Google" id="ProtNLM"/>
    </source>
</evidence>
<accession>A0AAV6G5R4</accession>
<comment type="caution">
    <text evidence="2">The sequence shown here is derived from an EMBL/GenBank/DDBJ whole genome shotgun (WGS) entry which is preliminary data.</text>
</comment>
<dbReference type="AlphaFoldDB" id="A0AAV6G5R4"/>
<keyword evidence="3" id="KW-1185">Reference proteome</keyword>
<feature type="chain" id="PRO_5043585602" description="Interleukin-7" evidence="1">
    <location>
        <begin position="20"/>
        <end position="160"/>
    </location>
</feature>
<feature type="signal peptide" evidence="1">
    <location>
        <begin position="1"/>
        <end position="19"/>
    </location>
</feature>
<evidence type="ECO:0000313" key="3">
    <source>
        <dbReference type="Proteomes" id="UP000823561"/>
    </source>
</evidence>
<reference evidence="2" key="1">
    <citation type="submission" date="2020-10" db="EMBL/GenBank/DDBJ databases">
        <title>Chromosome-scale genome assembly of the Allis shad, Alosa alosa.</title>
        <authorList>
            <person name="Margot Z."/>
            <person name="Christophe K."/>
            <person name="Cabau C."/>
            <person name="Louis A."/>
            <person name="Berthelot C."/>
            <person name="Parey E."/>
            <person name="Roest Crollius H."/>
            <person name="Montfort J."/>
            <person name="Robinson-Rechavi M."/>
            <person name="Bucao C."/>
            <person name="Bouchez O."/>
            <person name="Gislard M."/>
            <person name="Lluch J."/>
            <person name="Milhes M."/>
            <person name="Lampietro C."/>
            <person name="Lopez Roques C."/>
            <person name="Donnadieu C."/>
            <person name="Braasch I."/>
            <person name="Desvignes T."/>
            <person name="Postlethwait J."/>
            <person name="Bobe J."/>
            <person name="Guiguen Y."/>
        </authorList>
    </citation>
    <scope>NUCLEOTIDE SEQUENCE</scope>
    <source>
        <strain evidence="2">M-15738</strain>
        <tissue evidence="2">Blood</tissue>
    </source>
</reference>
<keyword evidence="1" id="KW-0732">Signal</keyword>
<proteinExistence type="predicted"/>
<name>A0AAV6G5R4_9TELE</name>
<protein>
    <recommendedName>
        <fullName evidence="4">Interleukin-7</fullName>
    </recommendedName>
</protein>
<sequence length="160" mass="18346">MHLLCTLAWSLILLPLGFCCKSQKSKEEITKDYLYVIQEHMETILNKIVNEMNGTCKQTIRSGNTTELQNVSTAHILNRVCKHSPTKFCPMSSEVKKLTKLVHTSLGPGCSCKEKEQHSTKKKQQARSPCPQSRLPRKKLCILKHWLEKIKDLYSQFNST</sequence>
<dbReference type="EMBL" id="JADWDJ010000016">
    <property type="protein sequence ID" value="KAG5268732.1"/>
    <property type="molecule type" value="Genomic_DNA"/>
</dbReference>
<evidence type="ECO:0000256" key="1">
    <source>
        <dbReference type="SAM" id="SignalP"/>
    </source>
</evidence>
<gene>
    <name evidence="2" type="ORF">AALO_G00215830</name>
</gene>
<evidence type="ECO:0000313" key="2">
    <source>
        <dbReference type="EMBL" id="KAG5268732.1"/>
    </source>
</evidence>